<comment type="similarity">
    <text evidence="2">Belongs to the peptidase S54 family.</text>
</comment>
<proteinExistence type="inferred from homology"/>
<keyword evidence="5 7" id="KW-1133">Transmembrane helix</keyword>
<dbReference type="AlphaFoldDB" id="W9VTF2"/>
<accession>W9VTF2</accession>
<keyword evidence="10" id="KW-1185">Reference proteome</keyword>
<sequence length="572" mass="64745">MNNVETVALRIARNCLQATTCRRFPLSASQPRLLDLFPFHKKQPLATGHRPFSQLTPCRFSQSAVARKLKPYGSDKKPEQGLRFQDKDLSDDQILAIFGRDAPPTQLANRILRVLHGRRTDGTLDLPLPKDVEAQLEEYPQAVEEGLQYLRQAYPIDEDEAILYRIEREEDPREKDHPSVLMQRGQDLGLYKTQSAPQDEAYYGPQSGYYQAELSDKEHDPYGKSELDRIRAENDAKRAREEEELQAQIDAEMAKAQELHEERTRAVAQRPEQGLETAKELRPPNSFERWVLRARNRAQSKLALDSPEIAHMSTFQRVFPSFLLAAALCVGCYFFAQAWTRPKQSDRFFPDVSLSSATVGALVALNTAVWVLWKLPPYWSMLNKYFLFVPAYPYALSNLGTLFSHQKLWHLSMNMLALAIFGLPLHEEIGRGNFLAIYFASGLIGGFASFARHVIQGNMATSVLGASGCVYGVMSAYLALHTNDRFSLFFVPDKYTETLSFSGGAIFFLIAAGQVFGVVGRLGRSDYLDHLVGMMVGFFSARWWQNNGVKKEKPDKSVRLGSWWNTLLGKDN</sequence>
<reference evidence="9 10" key="1">
    <citation type="submission" date="2013-03" db="EMBL/GenBank/DDBJ databases">
        <title>The Genome Sequence of Cladophialophora yegresii CBS 114405.</title>
        <authorList>
            <consortium name="The Broad Institute Genomics Platform"/>
            <person name="Cuomo C."/>
            <person name="de Hoog S."/>
            <person name="Gorbushina A."/>
            <person name="Walker B."/>
            <person name="Young S.K."/>
            <person name="Zeng Q."/>
            <person name="Gargeya S."/>
            <person name="Fitzgerald M."/>
            <person name="Haas B."/>
            <person name="Abouelleil A."/>
            <person name="Allen A.W."/>
            <person name="Alvarado L."/>
            <person name="Arachchi H.M."/>
            <person name="Berlin A.M."/>
            <person name="Chapman S.B."/>
            <person name="Gainer-Dewar J."/>
            <person name="Goldberg J."/>
            <person name="Griggs A."/>
            <person name="Gujja S."/>
            <person name="Hansen M."/>
            <person name="Howarth C."/>
            <person name="Imamovic A."/>
            <person name="Ireland A."/>
            <person name="Larimer J."/>
            <person name="McCowan C."/>
            <person name="Murphy C."/>
            <person name="Pearson M."/>
            <person name="Poon T.W."/>
            <person name="Priest M."/>
            <person name="Roberts A."/>
            <person name="Saif S."/>
            <person name="Shea T."/>
            <person name="Sisk P."/>
            <person name="Sykes S."/>
            <person name="Wortman J."/>
            <person name="Nusbaum C."/>
            <person name="Birren B."/>
        </authorList>
    </citation>
    <scope>NUCLEOTIDE SEQUENCE [LARGE SCALE GENOMIC DNA]</scope>
    <source>
        <strain evidence="9 10">CBS 114405</strain>
    </source>
</reference>
<dbReference type="EMBL" id="AMGW01000006">
    <property type="protein sequence ID" value="EXJ55426.1"/>
    <property type="molecule type" value="Genomic_DNA"/>
</dbReference>
<dbReference type="RefSeq" id="XP_007760536.1">
    <property type="nucleotide sequence ID" value="XM_007762346.1"/>
</dbReference>
<keyword evidence="3 7" id="KW-0812">Transmembrane</keyword>
<feature type="transmembrane region" description="Helical" evidence="7">
    <location>
        <begin position="500"/>
        <end position="520"/>
    </location>
</feature>
<evidence type="ECO:0000256" key="5">
    <source>
        <dbReference type="ARBA" id="ARBA00022989"/>
    </source>
</evidence>
<dbReference type="InterPro" id="IPR022764">
    <property type="entry name" value="Peptidase_S54_rhomboid_dom"/>
</dbReference>
<protein>
    <recommendedName>
        <fullName evidence="8">Peptidase S54 rhomboid domain-containing protein</fullName>
    </recommendedName>
</protein>
<feature type="transmembrane region" description="Helical" evidence="7">
    <location>
        <begin position="463"/>
        <end position="480"/>
    </location>
</feature>
<dbReference type="VEuPathDB" id="FungiDB:A1O7_08353"/>
<feature type="transmembrane region" description="Helical" evidence="7">
    <location>
        <begin position="385"/>
        <end position="403"/>
    </location>
</feature>
<dbReference type="GO" id="GO:0006465">
    <property type="term" value="P:signal peptide processing"/>
    <property type="evidence" value="ECO:0007669"/>
    <property type="project" value="TreeGrafter"/>
</dbReference>
<dbReference type="PANTHER" id="PTHR43731">
    <property type="entry name" value="RHOMBOID PROTEASE"/>
    <property type="match status" value="1"/>
</dbReference>
<dbReference type="Gene3D" id="1.20.1540.10">
    <property type="entry name" value="Rhomboid-like"/>
    <property type="match status" value="1"/>
</dbReference>
<evidence type="ECO:0000313" key="9">
    <source>
        <dbReference type="EMBL" id="EXJ55426.1"/>
    </source>
</evidence>
<dbReference type="Proteomes" id="UP000019473">
    <property type="component" value="Unassembled WGS sequence"/>
</dbReference>
<dbReference type="STRING" id="1182544.W9VTF2"/>
<gene>
    <name evidence="9" type="ORF">A1O7_08353</name>
</gene>
<dbReference type="HOGENOM" id="CLU_026938_0_0_1"/>
<dbReference type="GO" id="GO:0004252">
    <property type="term" value="F:serine-type endopeptidase activity"/>
    <property type="evidence" value="ECO:0007669"/>
    <property type="project" value="InterPro"/>
</dbReference>
<feature type="transmembrane region" description="Helical" evidence="7">
    <location>
        <begin position="432"/>
        <end position="451"/>
    </location>
</feature>
<dbReference type="Pfam" id="PF01694">
    <property type="entry name" value="Rhomboid"/>
    <property type="match status" value="1"/>
</dbReference>
<feature type="transmembrane region" description="Helical" evidence="7">
    <location>
        <begin position="348"/>
        <end position="373"/>
    </location>
</feature>
<organism evidence="9 10">
    <name type="scientific">Cladophialophora yegresii CBS 114405</name>
    <dbReference type="NCBI Taxonomy" id="1182544"/>
    <lineage>
        <taxon>Eukaryota</taxon>
        <taxon>Fungi</taxon>
        <taxon>Dikarya</taxon>
        <taxon>Ascomycota</taxon>
        <taxon>Pezizomycotina</taxon>
        <taxon>Eurotiomycetes</taxon>
        <taxon>Chaetothyriomycetidae</taxon>
        <taxon>Chaetothyriales</taxon>
        <taxon>Herpotrichiellaceae</taxon>
        <taxon>Cladophialophora</taxon>
    </lineage>
</organism>
<keyword evidence="4" id="KW-0378">Hydrolase</keyword>
<comment type="subcellular location">
    <subcellularLocation>
        <location evidence="1">Membrane</location>
        <topology evidence="1">Multi-pass membrane protein</topology>
    </subcellularLocation>
</comment>
<dbReference type="GeneID" id="19182921"/>
<dbReference type="InterPro" id="IPR035952">
    <property type="entry name" value="Rhomboid-like_sf"/>
</dbReference>
<dbReference type="GO" id="GO:0016020">
    <property type="term" value="C:membrane"/>
    <property type="evidence" value="ECO:0007669"/>
    <property type="project" value="UniProtKB-SubCell"/>
</dbReference>
<feature type="domain" description="Peptidase S54 rhomboid" evidence="8">
    <location>
        <begin position="401"/>
        <end position="540"/>
    </location>
</feature>
<evidence type="ECO:0000256" key="2">
    <source>
        <dbReference type="ARBA" id="ARBA00009045"/>
    </source>
</evidence>
<dbReference type="InterPro" id="IPR050925">
    <property type="entry name" value="Rhomboid_protease_S54"/>
</dbReference>
<dbReference type="OrthoDB" id="10260614at2759"/>
<keyword evidence="6 7" id="KW-0472">Membrane</keyword>
<dbReference type="SUPFAM" id="SSF144091">
    <property type="entry name" value="Rhomboid-like"/>
    <property type="match status" value="1"/>
</dbReference>
<evidence type="ECO:0000256" key="6">
    <source>
        <dbReference type="ARBA" id="ARBA00023136"/>
    </source>
</evidence>
<evidence type="ECO:0000256" key="1">
    <source>
        <dbReference type="ARBA" id="ARBA00004141"/>
    </source>
</evidence>
<name>W9VTF2_9EURO</name>
<evidence type="ECO:0000313" key="10">
    <source>
        <dbReference type="Proteomes" id="UP000019473"/>
    </source>
</evidence>
<dbReference type="eggNOG" id="KOG2980">
    <property type="taxonomic scope" value="Eukaryota"/>
</dbReference>
<evidence type="ECO:0000256" key="3">
    <source>
        <dbReference type="ARBA" id="ARBA00022692"/>
    </source>
</evidence>
<evidence type="ECO:0000256" key="4">
    <source>
        <dbReference type="ARBA" id="ARBA00022801"/>
    </source>
</evidence>
<comment type="caution">
    <text evidence="9">The sequence shown here is derived from an EMBL/GenBank/DDBJ whole genome shotgun (WGS) entry which is preliminary data.</text>
</comment>
<dbReference type="PANTHER" id="PTHR43731:SF14">
    <property type="entry name" value="PRESENILIN-ASSOCIATED RHOMBOID-LIKE PROTEIN, MITOCHONDRIAL"/>
    <property type="match status" value="1"/>
</dbReference>
<evidence type="ECO:0000259" key="8">
    <source>
        <dbReference type="Pfam" id="PF01694"/>
    </source>
</evidence>
<evidence type="ECO:0000256" key="7">
    <source>
        <dbReference type="SAM" id="Phobius"/>
    </source>
</evidence>
<dbReference type="CDD" id="cd22265">
    <property type="entry name" value="UDM1_RNF168"/>
    <property type="match status" value="1"/>
</dbReference>
<feature type="transmembrane region" description="Helical" evidence="7">
    <location>
        <begin position="318"/>
        <end position="336"/>
    </location>
</feature>